<dbReference type="Proteomes" id="UP001442494">
    <property type="component" value="Unassembled WGS sequence"/>
</dbReference>
<reference evidence="2 3" key="1">
    <citation type="submission" date="2022-04" db="EMBL/GenBank/DDBJ databases">
        <title>Positive selection, recombination, and allopatry shape intraspecific diversity of widespread and dominant cyanobacteria.</title>
        <authorList>
            <person name="Wei J."/>
            <person name="Shu W."/>
            <person name="Hu C."/>
        </authorList>
    </citation>
    <scope>NUCLEOTIDE SEQUENCE [LARGE SCALE GENOMIC DNA]</scope>
    <source>
        <strain evidence="2 3">GB2-A5</strain>
    </source>
</reference>
<gene>
    <name evidence="2" type="ORF">NDI37_24895</name>
</gene>
<evidence type="ECO:0000256" key="1">
    <source>
        <dbReference type="SAM" id="MobiDB-lite"/>
    </source>
</evidence>
<comment type="caution">
    <text evidence="2">The sequence shown here is derived from an EMBL/GenBank/DDBJ whole genome shotgun (WGS) entry which is preliminary data.</text>
</comment>
<feature type="region of interest" description="Disordered" evidence="1">
    <location>
        <begin position="88"/>
        <end position="126"/>
    </location>
</feature>
<accession>A0ABV0JWB5</accession>
<evidence type="ECO:0000313" key="3">
    <source>
        <dbReference type="Proteomes" id="UP001442494"/>
    </source>
</evidence>
<protein>
    <submittedName>
        <fullName evidence="2">Uncharacterized protein</fullName>
    </submittedName>
</protein>
<evidence type="ECO:0000313" key="2">
    <source>
        <dbReference type="EMBL" id="MEP0867691.1"/>
    </source>
</evidence>
<dbReference type="EMBL" id="JAMPKK010000082">
    <property type="protein sequence ID" value="MEP0867691.1"/>
    <property type="molecule type" value="Genomic_DNA"/>
</dbReference>
<sequence>MSDESQRNSVFNAAANSKVYHAQLNDIGKYTPEKLGHLQRGGIRSGAGRTEAQTQQMLDKIPPSQRADVDGQSAAAKVKEYLADKDASHITPHSKGGSSHSNNIKWESKTTNRARGGQQMTQQEQKRIDVKAGIDNLSGALKAGLEAAPKGAIVGAITTAPFSMLRNALRVVRGEISTQDAALETAKETAIGGGVGATTAFTVTTVAAACPPVAMALTAISPVLLAAGGAGMVYEFFKILNDHKQQVKEYYESLTQHDLKYIQDIENELLYEHSKNLEFLNEAQALNAEITNRPLESGVEGALKRYLESSAIAKSLGATPVGNRQLPGSQKSLPSA</sequence>
<organism evidence="2 3">
    <name type="scientific">Funiculus sociatus GB2-A5</name>
    <dbReference type="NCBI Taxonomy" id="2933946"/>
    <lineage>
        <taxon>Bacteria</taxon>
        <taxon>Bacillati</taxon>
        <taxon>Cyanobacteriota</taxon>
        <taxon>Cyanophyceae</taxon>
        <taxon>Coleofasciculales</taxon>
        <taxon>Coleofasciculaceae</taxon>
        <taxon>Funiculus</taxon>
    </lineage>
</organism>
<keyword evidence="3" id="KW-1185">Reference proteome</keyword>
<feature type="compositionally biased region" description="Polar residues" evidence="1">
    <location>
        <begin position="96"/>
        <end position="123"/>
    </location>
</feature>
<dbReference type="RefSeq" id="WP_190423275.1">
    <property type="nucleotide sequence ID" value="NZ_JAMPKK010000082.1"/>
</dbReference>
<proteinExistence type="predicted"/>
<name>A0ABV0JWB5_9CYAN</name>
<feature type="region of interest" description="Disordered" evidence="1">
    <location>
        <begin position="33"/>
        <end position="74"/>
    </location>
</feature>